<reference evidence="1" key="1">
    <citation type="submission" date="2021-02" db="EMBL/GenBank/DDBJ databases">
        <authorList>
            <person name="Nowell W R."/>
        </authorList>
    </citation>
    <scope>NUCLEOTIDE SEQUENCE</scope>
</reference>
<dbReference type="EMBL" id="CAJOBB010010909">
    <property type="protein sequence ID" value="CAF4252849.1"/>
    <property type="molecule type" value="Genomic_DNA"/>
</dbReference>
<comment type="caution">
    <text evidence="1">The sequence shown here is derived from an EMBL/GenBank/DDBJ whole genome shotgun (WGS) entry which is preliminary data.</text>
</comment>
<dbReference type="OrthoDB" id="10055405at2759"/>
<dbReference type="EMBL" id="CAJOAY010004792">
    <property type="protein sequence ID" value="CAF4083521.1"/>
    <property type="molecule type" value="Genomic_DNA"/>
</dbReference>
<dbReference type="EMBL" id="CAJNOE010000054">
    <property type="protein sequence ID" value="CAF0823919.1"/>
    <property type="molecule type" value="Genomic_DNA"/>
</dbReference>
<evidence type="ECO:0000313" key="1">
    <source>
        <dbReference type="EMBL" id="CAF0823919.1"/>
    </source>
</evidence>
<accession>A0A813UHW5</accession>
<evidence type="ECO:0000313" key="4">
    <source>
        <dbReference type="EMBL" id="CAF4252849.1"/>
    </source>
</evidence>
<organism evidence="1 5">
    <name type="scientific">Adineta steineri</name>
    <dbReference type="NCBI Taxonomy" id="433720"/>
    <lineage>
        <taxon>Eukaryota</taxon>
        <taxon>Metazoa</taxon>
        <taxon>Spiralia</taxon>
        <taxon>Gnathifera</taxon>
        <taxon>Rotifera</taxon>
        <taxon>Eurotatoria</taxon>
        <taxon>Bdelloidea</taxon>
        <taxon>Adinetida</taxon>
        <taxon>Adinetidae</taxon>
        <taxon>Adineta</taxon>
    </lineage>
</organism>
<dbReference type="AlphaFoldDB" id="A0A813UHW5"/>
<dbReference type="Proteomes" id="UP000663868">
    <property type="component" value="Unassembled WGS sequence"/>
</dbReference>
<dbReference type="Proteomes" id="UP000663881">
    <property type="component" value="Unassembled WGS sequence"/>
</dbReference>
<dbReference type="Proteomes" id="UP000663860">
    <property type="component" value="Unassembled WGS sequence"/>
</dbReference>
<proteinExistence type="predicted"/>
<evidence type="ECO:0000313" key="3">
    <source>
        <dbReference type="EMBL" id="CAF4083521.1"/>
    </source>
</evidence>
<protein>
    <submittedName>
        <fullName evidence="1">Uncharacterized protein</fullName>
    </submittedName>
</protein>
<gene>
    <name evidence="1" type="ORF">IZO911_LOCUS8154</name>
    <name evidence="4" type="ORF">KXQ929_LOCUS42903</name>
    <name evidence="3" type="ORF">OKA104_LOCUS34709</name>
    <name evidence="2" type="ORF">VCS650_LOCUS9523</name>
</gene>
<name>A0A813UHW5_9BILA</name>
<sequence>MLLLYDDIKSFENVFFEHVAQALPRLRTLEISNQLEQEEKTITNPIEFSYLSTLILHKIHMNYAEQLLYRAHLPNLVELVIRNDVLLTIIDQDNQQARNNCSNIETLLIAEPWIKPRKVHLKFFPKISMKNL</sequence>
<dbReference type="EMBL" id="CAJNON010000066">
    <property type="protein sequence ID" value="CAF0905032.1"/>
    <property type="molecule type" value="Genomic_DNA"/>
</dbReference>
<evidence type="ECO:0000313" key="5">
    <source>
        <dbReference type="Proteomes" id="UP000663860"/>
    </source>
</evidence>
<dbReference type="Proteomes" id="UP000663891">
    <property type="component" value="Unassembled WGS sequence"/>
</dbReference>
<evidence type="ECO:0000313" key="2">
    <source>
        <dbReference type="EMBL" id="CAF0905032.1"/>
    </source>
</evidence>